<dbReference type="AlphaFoldDB" id="A0A3B1DDI8"/>
<evidence type="ECO:0000313" key="1">
    <source>
        <dbReference type="EMBL" id="VAX40896.1"/>
    </source>
</evidence>
<sequence length="80" mass="9433">TTTFAKNATFSKTNLDFLPDQNKSATKKPDFTTPQRLHPLRREDLVLVELSFHSIYKDVRRVENTHDIDYRPLIAYMYTT</sequence>
<gene>
    <name evidence="1" type="ORF">MNBD_PLANCTO02-2774</name>
</gene>
<dbReference type="EMBL" id="UOGL01000492">
    <property type="protein sequence ID" value="VAX40896.1"/>
    <property type="molecule type" value="Genomic_DNA"/>
</dbReference>
<reference evidence="1" key="1">
    <citation type="submission" date="2018-06" db="EMBL/GenBank/DDBJ databases">
        <authorList>
            <person name="Zhirakovskaya E."/>
        </authorList>
    </citation>
    <scope>NUCLEOTIDE SEQUENCE</scope>
</reference>
<feature type="non-terminal residue" evidence="1">
    <location>
        <position position="1"/>
    </location>
</feature>
<accession>A0A3B1DDI8</accession>
<proteinExistence type="predicted"/>
<organism evidence="1">
    <name type="scientific">hydrothermal vent metagenome</name>
    <dbReference type="NCBI Taxonomy" id="652676"/>
    <lineage>
        <taxon>unclassified sequences</taxon>
        <taxon>metagenomes</taxon>
        <taxon>ecological metagenomes</taxon>
    </lineage>
</organism>
<protein>
    <submittedName>
        <fullName evidence="1">Uncharacterized protein</fullName>
    </submittedName>
</protein>
<name>A0A3B1DDI8_9ZZZZ</name>